<proteinExistence type="inferred from homology"/>
<dbReference type="EMBL" id="JASCZI010122157">
    <property type="protein sequence ID" value="MED6163806.1"/>
    <property type="molecule type" value="Genomic_DNA"/>
</dbReference>
<dbReference type="PANTHER" id="PTHR23032:SF20">
    <property type="entry name" value="ENDOSOMAL TARGETING BRO1-LIKE DOMAIN-CONTAINING PROTEIN"/>
    <property type="match status" value="1"/>
</dbReference>
<dbReference type="Gene3D" id="1.25.40.280">
    <property type="entry name" value="alix/aip1 like domains"/>
    <property type="match status" value="1"/>
</dbReference>
<organism evidence="3 4">
    <name type="scientific">Stylosanthes scabra</name>
    <dbReference type="NCBI Taxonomy" id="79078"/>
    <lineage>
        <taxon>Eukaryota</taxon>
        <taxon>Viridiplantae</taxon>
        <taxon>Streptophyta</taxon>
        <taxon>Embryophyta</taxon>
        <taxon>Tracheophyta</taxon>
        <taxon>Spermatophyta</taxon>
        <taxon>Magnoliopsida</taxon>
        <taxon>eudicotyledons</taxon>
        <taxon>Gunneridae</taxon>
        <taxon>Pentapetalae</taxon>
        <taxon>rosids</taxon>
        <taxon>fabids</taxon>
        <taxon>Fabales</taxon>
        <taxon>Fabaceae</taxon>
        <taxon>Papilionoideae</taxon>
        <taxon>50 kb inversion clade</taxon>
        <taxon>dalbergioids sensu lato</taxon>
        <taxon>Dalbergieae</taxon>
        <taxon>Pterocarpus clade</taxon>
        <taxon>Stylosanthes</taxon>
    </lineage>
</organism>
<comment type="similarity">
    <text evidence="1">Belongs to the BROX family.</text>
</comment>
<sequence length="365" mass="41403">MILFEDLFITRDFATLEQLKELSSKRRAIEESINNTSLVTEAIAKEMYGGKVSRIEQDLHKIQQYLPLLENLFHHNSKNGIAARWSPSSIIRWSSALSSSHLYNLMGPRFFQLDNLRFELGMILFLYGAISRERALEVLSTDLVQSATMFRQAAGVYHHLAHNVLPPLQALSPSSSSEKPPETFPTLSIIMSLICLADAQAVTIKKAEEKDTSSSLLSKLHHGVTLFLGEAIDHLSTVSMQRKEISPQLMEFIASCKSLHDLKGKQYLAETLKTSGEIGFAIAVLRSGLITAKKNIPRDPWKCIYQRQIDETAEVLRKYSHENDFVWRDKIPSGDQVPFIEGNKIVKFIPYNPPRWERDLAIESY</sequence>
<dbReference type="Pfam" id="PF03097">
    <property type="entry name" value="BRO1"/>
    <property type="match status" value="1"/>
</dbReference>
<gene>
    <name evidence="3" type="ORF">PIB30_083618</name>
</gene>
<dbReference type="CDD" id="cd09247">
    <property type="entry name" value="BRO1_Alix_like_2"/>
    <property type="match status" value="1"/>
</dbReference>
<evidence type="ECO:0000259" key="2">
    <source>
        <dbReference type="PROSITE" id="PS51180"/>
    </source>
</evidence>
<dbReference type="PROSITE" id="PS51180">
    <property type="entry name" value="BRO1"/>
    <property type="match status" value="1"/>
</dbReference>
<evidence type="ECO:0000256" key="1">
    <source>
        <dbReference type="ARBA" id="ARBA00008901"/>
    </source>
</evidence>
<dbReference type="Proteomes" id="UP001341840">
    <property type="component" value="Unassembled WGS sequence"/>
</dbReference>
<dbReference type="InterPro" id="IPR038499">
    <property type="entry name" value="BRO1_sf"/>
</dbReference>
<protein>
    <recommendedName>
        <fullName evidence="2">BRO1 domain-containing protein</fullName>
    </recommendedName>
</protein>
<dbReference type="SMART" id="SM01041">
    <property type="entry name" value="BRO1"/>
    <property type="match status" value="1"/>
</dbReference>
<reference evidence="3 4" key="1">
    <citation type="journal article" date="2023" name="Plants (Basel)">
        <title>Bridging the Gap: Combining Genomics and Transcriptomics Approaches to Understand Stylosanthes scabra, an Orphan Legume from the Brazilian Caatinga.</title>
        <authorList>
            <person name="Ferreira-Neto J.R.C."/>
            <person name="da Silva M.D."/>
            <person name="Binneck E."/>
            <person name="de Melo N.F."/>
            <person name="da Silva R.H."/>
            <person name="de Melo A.L.T.M."/>
            <person name="Pandolfi V."/>
            <person name="Bustamante F.O."/>
            <person name="Brasileiro-Vidal A.C."/>
            <person name="Benko-Iseppon A.M."/>
        </authorList>
    </citation>
    <scope>NUCLEOTIDE SEQUENCE [LARGE SCALE GENOMIC DNA]</scope>
    <source>
        <tissue evidence="3">Leaves</tissue>
    </source>
</reference>
<evidence type="ECO:0000313" key="4">
    <source>
        <dbReference type="Proteomes" id="UP001341840"/>
    </source>
</evidence>
<keyword evidence="4" id="KW-1185">Reference proteome</keyword>
<name>A0ABU6URR5_9FABA</name>
<dbReference type="InterPro" id="IPR038898">
    <property type="entry name" value="BROX"/>
</dbReference>
<feature type="domain" description="BRO1" evidence="2">
    <location>
        <begin position="1"/>
        <end position="351"/>
    </location>
</feature>
<dbReference type="InterPro" id="IPR004328">
    <property type="entry name" value="BRO1_dom"/>
</dbReference>
<accession>A0ABU6URR5</accession>
<comment type="caution">
    <text evidence="3">The sequence shown here is derived from an EMBL/GenBank/DDBJ whole genome shotgun (WGS) entry which is preliminary data.</text>
</comment>
<dbReference type="PANTHER" id="PTHR23032">
    <property type="entry name" value="BRO1 DOMAIN-CONTAINING PROTEIN BROX"/>
    <property type="match status" value="1"/>
</dbReference>
<evidence type="ECO:0000313" key="3">
    <source>
        <dbReference type="EMBL" id="MED6163806.1"/>
    </source>
</evidence>